<dbReference type="InParanoid" id="W7XK62"/>
<accession>W7XK62</accession>
<dbReference type="Proteomes" id="UP000009168">
    <property type="component" value="Unassembled WGS sequence"/>
</dbReference>
<dbReference type="RefSeq" id="XP_012652846.1">
    <property type="nucleotide sequence ID" value="XM_012797392.1"/>
</dbReference>
<name>W7XK62_TETTS</name>
<organism evidence="1 2">
    <name type="scientific">Tetrahymena thermophila (strain SB210)</name>
    <dbReference type="NCBI Taxonomy" id="312017"/>
    <lineage>
        <taxon>Eukaryota</taxon>
        <taxon>Sar</taxon>
        <taxon>Alveolata</taxon>
        <taxon>Ciliophora</taxon>
        <taxon>Intramacronucleata</taxon>
        <taxon>Oligohymenophorea</taxon>
        <taxon>Hymenostomatida</taxon>
        <taxon>Tetrahymenina</taxon>
        <taxon>Tetrahymenidae</taxon>
        <taxon>Tetrahymena</taxon>
    </lineage>
</organism>
<dbReference type="GeneID" id="24436996"/>
<reference evidence="2" key="1">
    <citation type="journal article" date="2006" name="PLoS Biol.">
        <title>Macronuclear genome sequence of the ciliate Tetrahymena thermophila, a model eukaryote.</title>
        <authorList>
            <person name="Eisen J.A."/>
            <person name="Coyne R.S."/>
            <person name="Wu M."/>
            <person name="Wu D."/>
            <person name="Thiagarajan M."/>
            <person name="Wortman J.R."/>
            <person name="Badger J.H."/>
            <person name="Ren Q."/>
            <person name="Amedeo P."/>
            <person name="Jones K.M."/>
            <person name="Tallon L.J."/>
            <person name="Delcher A.L."/>
            <person name="Salzberg S.L."/>
            <person name="Silva J.C."/>
            <person name="Haas B.J."/>
            <person name="Majoros W.H."/>
            <person name="Farzad M."/>
            <person name="Carlton J.M."/>
            <person name="Smith R.K. Jr."/>
            <person name="Garg J."/>
            <person name="Pearlman R.E."/>
            <person name="Karrer K.M."/>
            <person name="Sun L."/>
            <person name="Manning G."/>
            <person name="Elde N.C."/>
            <person name="Turkewitz A.P."/>
            <person name="Asai D.J."/>
            <person name="Wilkes D.E."/>
            <person name="Wang Y."/>
            <person name="Cai H."/>
            <person name="Collins K."/>
            <person name="Stewart B.A."/>
            <person name="Lee S.R."/>
            <person name="Wilamowska K."/>
            <person name="Weinberg Z."/>
            <person name="Ruzzo W.L."/>
            <person name="Wloga D."/>
            <person name="Gaertig J."/>
            <person name="Frankel J."/>
            <person name="Tsao C.-C."/>
            <person name="Gorovsky M.A."/>
            <person name="Keeling P.J."/>
            <person name="Waller R.F."/>
            <person name="Patron N.J."/>
            <person name="Cherry J.M."/>
            <person name="Stover N.A."/>
            <person name="Krieger C.J."/>
            <person name="del Toro C."/>
            <person name="Ryder H.F."/>
            <person name="Williamson S.C."/>
            <person name="Barbeau R.A."/>
            <person name="Hamilton E.P."/>
            <person name="Orias E."/>
        </authorList>
    </citation>
    <scope>NUCLEOTIDE SEQUENCE [LARGE SCALE GENOMIC DNA]</scope>
    <source>
        <strain evidence="2">SB210</strain>
    </source>
</reference>
<gene>
    <name evidence="1" type="ORF">TTHERM_000049419</name>
</gene>
<sequence>MGRGILINKLKQKFLTVNKSKRTQIQFFRHGIFLYFDILILRIAYLIQNEYKFDQVGIDWLRRVNLQINKGEIQCYKKIECEIRQTNFFRKKIFWEKNNQIIQIIKSTQQLTTLQTQLFLLNNSFYQSIINNNLISQNLQLIHYFLSQGT</sequence>
<protein>
    <submittedName>
        <fullName evidence="1">Uncharacterized protein</fullName>
    </submittedName>
</protein>
<dbReference type="EMBL" id="GG662712">
    <property type="protein sequence ID" value="EWS74624.1"/>
    <property type="molecule type" value="Genomic_DNA"/>
</dbReference>
<dbReference type="KEGG" id="tet:TTHERM_000049419"/>
<proteinExistence type="predicted"/>
<dbReference type="AlphaFoldDB" id="W7XK62"/>
<evidence type="ECO:0000313" key="2">
    <source>
        <dbReference type="Proteomes" id="UP000009168"/>
    </source>
</evidence>
<keyword evidence="2" id="KW-1185">Reference proteome</keyword>
<evidence type="ECO:0000313" key="1">
    <source>
        <dbReference type="EMBL" id="EWS74624.1"/>
    </source>
</evidence>